<feature type="compositionally biased region" description="Low complexity" evidence="1">
    <location>
        <begin position="41"/>
        <end position="53"/>
    </location>
</feature>
<feature type="compositionally biased region" description="Basic residues" evidence="1">
    <location>
        <begin position="61"/>
        <end position="72"/>
    </location>
</feature>
<feature type="region of interest" description="Disordered" evidence="1">
    <location>
        <begin position="1"/>
        <end position="24"/>
    </location>
</feature>
<reference evidence="2 3" key="1">
    <citation type="submission" date="2024-02" db="EMBL/GenBank/DDBJ databases">
        <authorList>
            <person name="Daric V."/>
            <person name="Darras S."/>
        </authorList>
    </citation>
    <scope>NUCLEOTIDE SEQUENCE [LARGE SCALE GENOMIC DNA]</scope>
</reference>
<feature type="compositionally biased region" description="Polar residues" evidence="1">
    <location>
        <begin position="73"/>
        <end position="85"/>
    </location>
</feature>
<accession>A0ABP0F841</accession>
<evidence type="ECO:0000256" key="1">
    <source>
        <dbReference type="SAM" id="MobiDB-lite"/>
    </source>
</evidence>
<sequence>MRTESSTTVTHNHSNTPSRVCKQNPTESFSSISLLYDPNVSSSGFKCRSRSSSAAAQMLHSRNKHNNRKQNVTRRSPILMQNSSRPIPIPGREVCSSPSTPLFGSYDSPEPRKRRSRLRCLDVNHD</sequence>
<evidence type="ECO:0000313" key="2">
    <source>
        <dbReference type="EMBL" id="CAK8675884.1"/>
    </source>
</evidence>
<dbReference type="Proteomes" id="UP001642483">
    <property type="component" value="Unassembled WGS sequence"/>
</dbReference>
<name>A0ABP0F841_CLALP</name>
<proteinExistence type="predicted"/>
<feature type="region of interest" description="Disordered" evidence="1">
    <location>
        <begin position="41"/>
        <end position="126"/>
    </location>
</feature>
<protein>
    <submittedName>
        <fullName evidence="2">Uncharacterized protein</fullName>
    </submittedName>
</protein>
<gene>
    <name evidence="2" type="ORF">CVLEPA_LOCUS5409</name>
</gene>
<feature type="compositionally biased region" description="Low complexity" evidence="1">
    <location>
        <begin position="1"/>
        <end position="18"/>
    </location>
</feature>
<evidence type="ECO:0000313" key="3">
    <source>
        <dbReference type="Proteomes" id="UP001642483"/>
    </source>
</evidence>
<comment type="caution">
    <text evidence="2">The sequence shown here is derived from an EMBL/GenBank/DDBJ whole genome shotgun (WGS) entry which is preliminary data.</text>
</comment>
<keyword evidence="3" id="KW-1185">Reference proteome</keyword>
<organism evidence="2 3">
    <name type="scientific">Clavelina lepadiformis</name>
    <name type="common">Light-bulb sea squirt</name>
    <name type="synonym">Ascidia lepadiformis</name>
    <dbReference type="NCBI Taxonomy" id="159417"/>
    <lineage>
        <taxon>Eukaryota</taxon>
        <taxon>Metazoa</taxon>
        <taxon>Chordata</taxon>
        <taxon>Tunicata</taxon>
        <taxon>Ascidiacea</taxon>
        <taxon>Aplousobranchia</taxon>
        <taxon>Clavelinidae</taxon>
        <taxon>Clavelina</taxon>
    </lineage>
</organism>
<dbReference type="EMBL" id="CAWYQH010000024">
    <property type="protein sequence ID" value="CAK8675884.1"/>
    <property type="molecule type" value="Genomic_DNA"/>
</dbReference>